<feature type="transmembrane region" description="Helical" evidence="4">
    <location>
        <begin position="46"/>
        <end position="64"/>
    </location>
</feature>
<evidence type="ECO:0000313" key="7">
    <source>
        <dbReference type="Proteomes" id="UP000197153"/>
    </source>
</evidence>
<accession>A0A248JMS1</accession>
<evidence type="ECO:0000259" key="5">
    <source>
        <dbReference type="PROSITE" id="PS51503"/>
    </source>
</evidence>
<protein>
    <submittedName>
        <fullName evidence="6">Twin transmembrane helix small protein</fullName>
    </submittedName>
</protein>
<evidence type="ECO:0000256" key="1">
    <source>
        <dbReference type="ARBA" id="ARBA00022692"/>
    </source>
</evidence>
<dbReference type="InterPro" id="IPR007667">
    <property type="entry name" value="Hypoxia_induced_domain"/>
</dbReference>
<dbReference type="Pfam" id="PF04588">
    <property type="entry name" value="HIG_1_N"/>
    <property type="match status" value="1"/>
</dbReference>
<sequence length="67" mass="7291">MGTFLFFCLGATMLAVLGVLILGLFTMARGGDKAGTTGNRLMWWRIRLQILAVVLFILTALALSHHA</sequence>
<dbReference type="PROSITE" id="PS51503">
    <property type="entry name" value="HIG1"/>
    <property type="match status" value="1"/>
</dbReference>
<keyword evidence="1 4" id="KW-0812">Transmembrane</keyword>
<dbReference type="NCBIfam" id="NF033233">
    <property type="entry name" value="twin_helix"/>
    <property type="match status" value="1"/>
</dbReference>
<evidence type="ECO:0000313" key="6">
    <source>
        <dbReference type="EMBL" id="ASG19811.1"/>
    </source>
</evidence>
<dbReference type="KEGG" id="nao:Y958_02420"/>
<dbReference type="EMBL" id="CP022110">
    <property type="protein sequence ID" value="ASG19811.1"/>
    <property type="molecule type" value="Genomic_DNA"/>
</dbReference>
<keyword evidence="7" id="KW-1185">Reference proteome</keyword>
<keyword evidence="3 4" id="KW-0472">Membrane</keyword>
<keyword evidence="2 4" id="KW-1133">Transmembrane helix</keyword>
<gene>
    <name evidence="6" type="ORF">Y958_02420</name>
</gene>
<evidence type="ECO:0000256" key="2">
    <source>
        <dbReference type="ARBA" id="ARBA00022989"/>
    </source>
</evidence>
<evidence type="ECO:0000256" key="4">
    <source>
        <dbReference type="SAM" id="Phobius"/>
    </source>
</evidence>
<dbReference type="Proteomes" id="UP000197153">
    <property type="component" value="Chromosome 1"/>
</dbReference>
<feature type="domain" description="HIG1" evidence="5">
    <location>
        <begin position="1"/>
        <end position="67"/>
    </location>
</feature>
<proteinExistence type="predicted"/>
<dbReference type="AlphaFoldDB" id="A0A248JMS1"/>
<evidence type="ECO:0000256" key="3">
    <source>
        <dbReference type="ARBA" id="ARBA00023136"/>
    </source>
</evidence>
<organism evidence="6 7">
    <name type="scientific">Nitrospirillum viridazoti CBAmc</name>
    <dbReference type="NCBI Taxonomy" id="1441467"/>
    <lineage>
        <taxon>Bacteria</taxon>
        <taxon>Pseudomonadati</taxon>
        <taxon>Pseudomonadota</taxon>
        <taxon>Alphaproteobacteria</taxon>
        <taxon>Rhodospirillales</taxon>
        <taxon>Azospirillaceae</taxon>
        <taxon>Nitrospirillum</taxon>
        <taxon>Nitrospirillum viridazoti</taxon>
    </lineage>
</organism>
<reference evidence="6 7" key="1">
    <citation type="submission" date="2017-06" db="EMBL/GenBank/DDBJ databases">
        <title>Complete genome sequence of Nitrospirillum amazonense strain CBAmC, an endophytic nitrogen-fixing and plant growth-promoting bacterium, isolated from sugarcane.</title>
        <authorList>
            <person name="Schwab S."/>
            <person name="dos Santos Teixeira K.R."/>
            <person name="Simoes Araujo J.L."/>
            <person name="Soares Vidal M."/>
            <person name="Borges de Freitas H.R."/>
            <person name="Rivello Crivelaro A.L."/>
            <person name="Bueno de Camargo Nunes A."/>
            <person name="dos Santos C.M."/>
            <person name="Palmeira da Silva Rosa D."/>
            <person name="da Silva Padilha D."/>
            <person name="da Silva E."/>
            <person name="Araujo Terra L."/>
            <person name="Soares Mendes V."/>
            <person name="Farinelli L."/>
            <person name="Magalhaes Cruz L."/>
            <person name="Baldani J.I."/>
        </authorList>
    </citation>
    <scope>NUCLEOTIDE SEQUENCE [LARGE SCALE GENOMIC DNA]</scope>
    <source>
        <strain evidence="6 7">CBAmC</strain>
    </source>
</reference>
<dbReference type="RefSeq" id="WP_050898461.1">
    <property type="nucleotide sequence ID" value="NZ_CP022110.1"/>
</dbReference>
<name>A0A248JMS1_9PROT</name>